<dbReference type="OrthoDB" id="165777at2157"/>
<evidence type="ECO:0000313" key="1">
    <source>
        <dbReference type="EMBL" id="AUX10782.1"/>
    </source>
</evidence>
<proteinExistence type="predicted"/>
<sequence>MGGKRTEACGRCSVSTVVDASDAEDGDTGGRNPFDGSRIELDEDELRSVVRHEVFFSRLRRRLDEWATRVTFGR</sequence>
<dbReference type="RefSeq" id="WP_119822049.1">
    <property type="nucleotide sequence ID" value="NZ_CP025066.1"/>
</dbReference>
<dbReference type="AlphaFoldDB" id="A0A343TNW0"/>
<dbReference type="KEGG" id="hdf:AArcSl_3176"/>
<dbReference type="Proteomes" id="UP000263012">
    <property type="component" value="Chromosome"/>
</dbReference>
<name>A0A343TNW0_9EURY</name>
<reference evidence="2" key="1">
    <citation type="submission" date="2017-11" db="EMBL/GenBank/DDBJ databases">
        <title>Phenotypic and genomic properties of facultatively anaerobic sulfur-reducing natronoarchaea from hypersaline soda lakes.</title>
        <authorList>
            <person name="Sorokin D.Y."/>
            <person name="Kublanov I.V."/>
            <person name="Roman P."/>
            <person name="Sinninghe Damste J.S."/>
            <person name="Golyshin P.N."/>
            <person name="Rojo D."/>
            <person name="Ciordia S."/>
            <person name="Mena M.D.C."/>
            <person name="Ferrer M."/>
            <person name="Messina E."/>
            <person name="Smedile F."/>
            <person name="La Spada G."/>
            <person name="La Cono V."/>
            <person name="Yakimov M.M."/>
        </authorList>
    </citation>
    <scope>NUCLEOTIDE SEQUENCE [LARGE SCALE GENOMIC DNA]</scope>
    <source>
        <strain evidence="2">AArc-Sl</strain>
    </source>
</reference>
<evidence type="ECO:0000313" key="2">
    <source>
        <dbReference type="Proteomes" id="UP000263012"/>
    </source>
</evidence>
<dbReference type="Pfam" id="PF26029">
    <property type="entry name" value="DUF8007"/>
    <property type="match status" value="1"/>
</dbReference>
<keyword evidence="2" id="KW-1185">Reference proteome</keyword>
<gene>
    <name evidence="1" type="ORF">AArcSl_3176</name>
</gene>
<dbReference type="InterPro" id="IPR058320">
    <property type="entry name" value="DUF8007"/>
</dbReference>
<dbReference type="GeneID" id="37879541"/>
<organism evidence="1 2">
    <name type="scientific">Halalkaliarchaeum desulfuricum</name>
    <dbReference type="NCBI Taxonomy" id="2055893"/>
    <lineage>
        <taxon>Archaea</taxon>
        <taxon>Methanobacteriati</taxon>
        <taxon>Methanobacteriota</taxon>
        <taxon>Stenosarchaea group</taxon>
        <taxon>Halobacteria</taxon>
        <taxon>Halobacteriales</taxon>
        <taxon>Haloferacaceae</taxon>
        <taxon>Halalkaliarchaeum</taxon>
    </lineage>
</organism>
<dbReference type="EMBL" id="CP025066">
    <property type="protein sequence ID" value="AUX10782.1"/>
    <property type="molecule type" value="Genomic_DNA"/>
</dbReference>
<protein>
    <submittedName>
        <fullName evidence="1">Uncharacterized protein</fullName>
    </submittedName>
</protein>
<accession>A0A343TNW0</accession>